<comment type="caution">
    <text evidence="3">The sequence shown here is derived from an EMBL/GenBank/DDBJ whole genome shotgun (WGS) entry which is preliminary data.</text>
</comment>
<feature type="coiled-coil region" evidence="1">
    <location>
        <begin position="247"/>
        <end position="345"/>
    </location>
</feature>
<gene>
    <name evidence="3" type="ORF">POCTA_138.1.T0390028</name>
</gene>
<accession>A0A8S1U5M3</accession>
<evidence type="ECO:0000313" key="4">
    <source>
        <dbReference type="Proteomes" id="UP000683925"/>
    </source>
</evidence>
<reference evidence="3" key="1">
    <citation type="submission" date="2021-01" db="EMBL/GenBank/DDBJ databases">
        <authorList>
            <consortium name="Genoscope - CEA"/>
            <person name="William W."/>
        </authorList>
    </citation>
    <scope>NUCLEOTIDE SEQUENCE</scope>
</reference>
<proteinExistence type="predicted"/>
<protein>
    <submittedName>
        <fullName evidence="3">Uncharacterized protein</fullName>
    </submittedName>
</protein>
<dbReference type="Proteomes" id="UP000683925">
    <property type="component" value="Unassembled WGS sequence"/>
</dbReference>
<sequence length="727" mass="84628">MKRIVLLTYLCIYTFATDSVKDFEFLTQSDYGKKVLKEQQLVLKSSQNPVDLIINLNHFESELVMDSEKTMKEYQTVYTRNIERKQALKQKIFLSKYQLQNVGEELTIVTKEKEFSEKIFEERKRLLTEENKFVPQMQAIRNDEIDKLQNLKKEINQTSKVINSFLQHFQGLAHFLAKKPDLSESPAFLANNKQNDELNKFKSMCNDIRNDLDTVVIDNPYTLVLFSLKPLLAPENAHLIEEVPQLLKTLLLALESSSEEIEAVSNERQELFNIERNELKKDVDKRSAECDQIKQIFERSSIDLENLTNQQSDLKKKITQLQTEQEQLQSDMEGQQREYRNKLKNNLANLGLIRKIKYLLSQNNKGNDKHIYVCFNLYIYIIIKLQAYFTMYSTCYWIECSLILLVNQIQILINNIVIHEPQMNLQLNASCLFYQALFNTDQQYCYKVCVYVANGYIYYQMEIIETYSNSKQLIGGACNQNELVIAQWGGNVLFKRKNAEDVKINTFCVGLLKITGDKYLCITSKNHLLQINEDRKIEQIDQQDSPYFVCDFYLKTCLFMHNTIQQQRFLCLWNMLTQQKSKYEHLSSITSVMAADDGIWLGDKDGYLNFITYKLKLKKRVGIFSNEISKIQIMNKKIYCVSQKELKLFFQDQIVSISTFDSEISCIGAFKSKLVLGTTTGQLMIQENQKNFAKHQLHANSIMSVSVNGNQIVTTSSDRTAKIIQLT</sequence>
<evidence type="ECO:0000313" key="3">
    <source>
        <dbReference type="EMBL" id="CAD8160771.1"/>
    </source>
</evidence>
<dbReference type="EMBL" id="CAJJDP010000039">
    <property type="protein sequence ID" value="CAD8160771.1"/>
    <property type="molecule type" value="Genomic_DNA"/>
</dbReference>
<keyword evidence="4" id="KW-1185">Reference proteome</keyword>
<keyword evidence="2" id="KW-0732">Signal</keyword>
<evidence type="ECO:0000256" key="1">
    <source>
        <dbReference type="SAM" id="Coils"/>
    </source>
</evidence>
<feature type="signal peptide" evidence="2">
    <location>
        <begin position="1"/>
        <end position="16"/>
    </location>
</feature>
<organism evidence="3 4">
    <name type="scientific">Paramecium octaurelia</name>
    <dbReference type="NCBI Taxonomy" id="43137"/>
    <lineage>
        <taxon>Eukaryota</taxon>
        <taxon>Sar</taxon>
        <taxon>Alveolata</taxon>
        <taxon>Ciliophora</taxon>
        <taxon>Intramacronucleata</taxon>
        <taxon>Oligohymenophorea</taxon>
        <taxon>Peniculida</taxon>
        <taxon>Parameciidae</taxon>
        <taxon>Paramecium</taxon>
    </lineage>
</organism>
<feature type="chain" id="PRO_5035713435" evidence="2">
    <location>
        <begin position="17"/>
        <end position="727"/>
    </location>
</feature>
<dbReference type="AlphaFoldDB" id="A0A8S1U5M3"/>
<keyword evidence="1" id="KW-0175">Coiled coil</keyword>
<evidence type="ECO:0000256" key="2">
    <source>
        <dbReference type="SAM" id="SignalP"/>
    </source>
</evidence>
<dbReference type="OrthoDB" id="288496at2759"/>
<name>A0A8S1U5M3_PAROT</name>